<proteinExistence type="predicted"/>
<organism evidence="2 3">
    <name type="scientific">Mycolicibacterium wolinskyi</name>
    <dbReference type="NCBI Taxonomy" id="59750"/>
    <lineage>
        <taxon>Bacteria</taxon>
        <taxon>Bacillati</taxon>
        <taxon>Actinomycetota</taxon>
        <taxon>Actinomycetes</taxon>
        <taxon>Mycobacteriales</taxon>
        <taxon>Mycobacteriaceae</taxon>
        <taxon>Mycolicibacterium</taxon>
    </lineage>
</organism>
<reference evidence="2 3" key="1">
    <citation type="submission" date="2015-07" db="EMBL/GenBank/DDBJ databases">
        <title>A draft genome sequence of Mycobacterium wolinskyi.</title>
        <authorList>
            <person name="de Man T.J."/>
            <person name="Perry K.A."/>
            <person name="Coulliette A.D."/>
            <person name="Jensen B."/>
            <person name="Toney N.C."/>
            <person name="Limbago B.M."/>
            <person name="Noble-Wang J."/>
        </authorList>
    </citation>
    <scope>NUCLEOTIDE SEQUENCE [LARGE SCALE GENOMIC DNA]</scope>
    <source>
        <strain evidence="2 3">CDC_01</strain>
    </source>
</reference>
<dbReference type="PATRIC" id="fig|59750.3.peg.1605"/>
<name>A0A132PJB7_9MYCO</name>
<accession>A0A132PJB7</accession>
<dbReference type="RefSeq" id="WP_067852248.1">
    <property type="nucleotide sequence ID" value="NZ_LGTW01000014.1"/>
</dbReference>
<evidence type="ECO:0000313" key="3">
    <source>
        <dbReference type="Proteomes" id="UP000070612"/>
    </source>
</evidence>
<dbReference type="InterPro" id="IPR041657">
    <property type="entry name" value="HTH_17"/>
</dbReference>
<feature type="domain" description="Helix-turn-helix" evidence="1">
    <location>
        <begin position="5"/>
        <end position="50"/>
    </location>
</feature>
<dbReference type="AlphaFoldDB" id="A0A132PJB7"/>
<comment type="caution">
    <text evidence="2">The sequence shown here is derived from an EMBL/GenBank/DDBJ whole genome shotgun (WGS) entry which is preliminary data.</text>
</comment>
<gene>
    <name evidence="2" type="ORF">AFM11_21295</name>
</gene>
<dbReference type="Gene3D" id="1.10.1660.10">
    <property type="match status" value="1"/>
</dbReference>
<dbReference type="SUPFAM" id="SSF46955">
    <property type="entry name" value="Putative DNA-binding domain"/>
    <property type="match status" value="1"/>
</dbReference>
<dbReference type="Pfam" id="PF12728">
    <property type="entry name" value="HTH_17"/>
    <property type="match status" value="1"/>
</dbReference>
<dbReference type="GO" id="GO:0003677">
    <property type="term" value="F:DNA binding"/>
    <property type="evidence" value="ECO:0007669"/>
    <property type="project" value="InterPro"/>
</dbReference>
<dbReference type="EMBL" id="LGTW01000014">
    <property type="protein sequence ID" value="KWX22354.1"/>
    <property type="molecule type" value="Genomic_DNA"/>
</dbReference>
<dbReference type="InterPro" id="IPR010093">
    <property type="entry name" value="SinI_DNA-bd"/>
</dbReference>
<evidence type="ECO:0000259" key="1">
    <source>
        <dbReference type="Pfam" id="PF12728"/>
    </source>
</evidence>
<dbReference type="Proteomes" id="UP000070612">
    <property type="component" value="Unassembled WGS sequence"/>
</dbReference>
<keyword evidence="3" id="KW-1185">Reference proteome</keyword>
<evidence type="ECO:0000313" key="2">
    <source>
        <dbReference type="EMBL" id="KWX22354.1"/>
    </source>
</evidence>
<dbReference type="InterPro" id="IPR009061">
    <property type="entry name" value="DNA-bd_dom_put_sf"/>
</dbReference>
<dbReference type="STRING" id="59750.AWC31_06670"/>
<protein>
    <recommendedName>
        <fullName evidence="1">Helix-turn-helix domain-containing protein</fullName>
    </recommendedName>
</protein>
<sequence>MTVAVYSAEQVADILGLHVRTVRAYVRDGRLPAVRMGKQYRITEQDLRTFTGATVGKPTGKPHAHVSAVTHIHNVDRLTMDRVTTHLTAAAVGDSNRKAQLNFHSTYDETACRLTIFVDGDPEATAAVIGLIDGLTRQDEK</sequence>
<dbReference type="NCBIfam" id="TIGR01764">
    <property type="entry name" value="excise"/>
    <property type="match status" value="1"/>
</dbReference>